<dbReference type="GO" id="GO:0005886">
    <property type="term" value="C:plasma membrane"/>
    <property type="evidence" value="ECO:0007669"/>
    <property type="project" value="UniProtKB-SubCell"/>
</dbReference>
<gene>
    <name evidence="8" type="ORF">SAVMC3_87470</name>
</gene>
<keyword evidence="4 6" id="KW-0472">Membrane</keyword>
<dbReference type="InterPro" id="IPR020846">
    <property type="entry name" value="MFS_dom"/>
</dbReference>
<comment type="subcellular location">
    <subcellularLocation>
        <location evidence="1">Cell membrane</location>
        <topology evidence="1">Multi-pass membrane protein</topology>
    </subcellularLocation>
</comment>
<evidence type="ECO:0000256" key="4">
    <source>
        <dbReference type="ARBA" id="ARBA00023136"/>
    </source>
</evidence>
<dbReference type="PANTHER" id="PTHR42718">
    <property type="entry name" value="MAJOR FACILITATOR SUPERFAMILY MULTIDRUG TRANSPORTER MFSC"/>
    <property type="match status" value="1"/>
</dbReference>
<dbReference type="InterPro" id="IPR036259">
    <property type="entry name" value="MFS_trans_sf"/>
</dbReference>
<feature type="transmembrane region" description="Helical" evidence="6">
    <location>
        <begin position="430"/>
        <end position="450"/>
    </location>
</feature>
<evidence type="ECO:0000259" key="7">
    <source>
        <dbReference type="PROSITE" id="PS50850"/>
    </source>
</evidence>
<dbReference type="AlphaFoldDB" id="A0A499VVA3"/>
<protein>
    <submittedName>
        <fullName evidence="8">MFS transporter</fullName>
    </submittedName>
</protein>
<feature type="transmembrane region" description="Helical" evidence="6">
    <location>
        <begin position="67"/>
        <end position="86"/>
    </location>
</feature>
<dbReference type="PANTHER" id="PTHR42718:SF35">
    <property type="entry name" value="BLL0718 PROTEIN"/>
    <property type="match status" value="1"/>
</dbReference>
<evidence type="ECO:0000256" key="1">
    <source>
        <dbReference type="ARBA" id="ARBA00004651"/>
    </source>
</evidence>
<evidence type="ECO:0000313" key="8">
    <source>
        <dbReference type="EMBL" id="BBJ56118.1"/>
    </source>
</evidence>
<feature type="transmembrane region" description="Helical" evidence="6">
    <location>
        <begin position="325"/>
        <end position="345"/>
    </location>
</feature>
<feature type="transmembrane region" description="Helical" evidence="6">
    <location>
        <begin position="351"/>
        <end position="374"/>
    </location>
</feature>
<feature type="transmembrane region" description="Helical" evidence="6">
    <location>
        <begin position="154"/>
        <end position="174"/>
    </location>
</feature>
<dbReference type="EMBL" id="AP019621">
    <property type="protein sequence ID" value="BBJ56118.1"/>
    <property type="molecule type" value="Genomic_DNA"/>
</dbReference>
<keyword evidence="5" id="KW-0046">Antibiotic resistance</keyword>
<feature type="transmembrane region" description="Helical" evidence="6">
    <location>
        <begin position="295"/>
        <end position="313"/>
    </location>
</feature>
<feature type="transmembrane region" description="Helical" evidence="6">
    <location>
        <begin position="255"/>
        <end position="275"/>
    </location>
</feature>
<dbReference type="Gene3D" id="1.20.1250.20">
    <property type="entry name" value="MFS general substrate transporter like domains"/>
    <property type="match status" value="1"/>
</dbReference>
<sequence>MVATLAFAGTVAAIMQTLVTPLIAELPQLLHTTPSNSAWVITVTLLVSAVCVPVSGRLGDLVGKRRMLLACSVPLVVGSVVCALSSSVTPMIIGRGLQGMGMGVVPLGIALLRDVVPAEKLSSSIALVSASMGIGGGLGLPIAAAVAQYASWRVLFWGSAVLAVAIATLIWFLIPDVPASAKGQRFDLLGALGLGVGLVCLLLGVSKGADWGWASATTLGLFAAAVVVLLGWGVWEMRIKDPLIDLRTTGRPRVLLTNVASIFVGFGMYASMLIIPQLLQFPDATGYGLGQSMLASGLWMAPGGIMMMIVSPFGGKLTDARGPKFTLICGVLVIALGYGLSLALMGSAWGLMLVGMVINSGVGLAYGSMPALIMSSVPLSETAAANGFNTLMRSLGTSIGSAVIGVVLAQMTVTMGGYSFTSEGGFRTGLMIGGGVALVAAAIAAVIPAARAATGGEKTDAAPTQEAATAEA</sequence>
<dbReference type="GO" id="GO:0046677">
    <property type="term" value="P:response to antibiotic"/>
    <property type="evidence" value="ECO:0007669"/>
    <property type="project" value="UniProtKB-KW"/>
</dbReference>
<proteinExistence type="predicted"/>
<evidence type="ECO:0000256" key="3">
    <source>
        <dbReference type="ARBA" id="ARBA00022989"/>
    </source>
</evidence>
<keyword evidence="3 6" id="KW-1133">Transmembrane helix</keyword>
<dbReference type="Pfam" id="PF07690">
    <property type="entry name" value="MFS_1"/>
    <property type="match status" value="1"/>
</dbReference>
<feature type="transmembrane region" description="Helical" evidence="6">
    <location>
        <begin position="186"/>
        <end position="205"/>
    </location>
</feature>
<feature type="transmembrane region" description="Helical" evidence="6">
    <location>
        <begin position="211"/>
        <end position="235"/>
    </location>
</feature>
<dbReference type="PROSITE" id="PS50850">
    <property type="entry name" value="MFS"/>
    <property type="match status" value="1"/>
</dbReference>
<feature type="transmembrane region" description="Helical" evidence="6">
    <location>
        <begin position="395"/>
        <end position="418"/>
    </location>
</feature>
<organism evidence="8">
    <name type="scientific">Streptomyces avermitilis</name>
    <dbReference type="NCBI Taxonomy" id="33903"/>
    <lineage>
        <taxon>Bacteria</taxon>
        <taxon>Bacillati</taxon>
        <taxon>Actinomycetota</taxon>
        <taxon>Actinomycetes</taxon>
        <taxon>Kitasatosporales</taxon>
        <taxon>Streptomycetaceae</taxon>
        <taxon>Streptomyces</taxon>
    </lineage>
</organism>
<dbReference type="SUPFAM" id="SSF103473">
    <property type="entry name" value="MFS general substrate transporter"/>
    <property type="match status" value="1"/>
</dbReference>
<evidence type="ECO:0000256" key="2">
    <source>
        <dbReference type="ARBA" id="ARBA00022692"/>
    </source>
</evidence>
<evidence type="ECO:0000256" key="5">
    <source>
        <dbReference type="ARBA" id="ARBA00023251"/>
    </source>
</evidence>
<name>A0A499VVA3_STRAX</name>
<reference evidence="8" key="1">
    <citation type="submission" date="2019-04" db="EMBL/GenBank/DDBJ databases">
        <title>Draft genome sequences of Streptomyces avermitilis MC3.</title>
        <authorList>
            <person name="Komaki H."/>
            <person name="Tamura T."/>
            <person name="Hosoyama A."/>
        </authorList>
    </citation>
    <scope>NUCLEOTIDE SEQUENCE</scope>
    <source>
        <strain evidence="8">MC3</strain>
    </source>
</reference>
<dbReference type="InterPro" id="IPR011701">
    <property type="entry name" value="MFS"/>
</dbReference>
<accession>A0A499VVA3</accession>
<feature type="transmembrane region" description="Helical" evidence="6">
    <location>
        <begin position="124"/>
        <end position="148"/>
    </location>
</feature>
<feature type="domain" description="Major facilitator superfamily (MFS) profile" evidence="7">
    <location>
        <begin position="1"/>
        <end position="452"/>
    </location>
</feature>
<dbReference type="Gene3D" id="1.20.1720.10">
    <property type="entry name" value="Multidrug resistance protein D"/>
    <property type="match status" value="1"/>
</dbReference>
<feature type="transmembrane region" description="Helical" evidence="6">
    <location>
        <begin position="37"/>
        <end position="55"/>
    </location>
</feature>
<feature type="transmembrane region" description="Helical" evidence="6">
    <location>
        <begin position="92"/>
        <end position="112"/>
    </location>
</feature>
<dbReference type="CDD" id="cd17504">
    <property type="entry name" value="MFS_MMR_MDR_like"/>
    <property type="match status" value="1"/>
</dbReference>
<dbReference type="GO" id="GO:0022857">
    <property type="term" value="F:transmembrane transporter activity"/>
    <property type="evidence" value="ECO:0007669"/>
    <property type="project" value="InterPro"/>
</dbReference>
<keyword evidence="2 6" id="KW-0812">Transmembrane</keyword>
<evidence type="ECO:0000256" key="6">
    <source>
        <dbReference type="SAM" id="Phobius"/>
    </source>
</evidence>